<dbReference type="EMBL" id="JAMFTS010000003">
    <property type="protein sequence ID" value="KAJ4772429.1"/>
    <property type="molecule type" value="Genomic_DNA"/>
</dbReference>
<dbReference type="InterPro" id="IPR002130">
    <property type="entry name" value="Cyclophilin-type_PPIase_dom"/>
</dbReference>
<protein>
    <recommendedName>
        <fullName evidence="4">Peptidyl-prolyl cis-trans isomerase</fullName>
        <shortName evidence="4">PPIase</shortName>
        <ecNumber evidence="4">5.2.1.8</ecNumber>
    </recommendedName>
</protein>
<dbReference type="PRINTS" id="PR00153">
    <property type="entry name" value="CSAPPISMRASE"/>
</dbReference>
<dbReference type="SUPFAM" id="SSF50891">
    <property type="entry name" value="Cyclophilin-like"/>
    <property type="match status" value="1"/>
</dbReference>
<dbReference type="PROSITE" id="PS50072">
    <property type="entry name" value="CSA_PPIASE_2"/>
    <property type="match status" value="1"/>
</dbReference>
<dbReference type="GO" id="GO:0003755">
    <property type="term" value="F:peptidyl-prolyl cis-trans isomerase activity"/>
    <property type="evidence" value="ECO:0007669"/>
    <property type="project" value="UniProtKB-UniRule"/>
</dbReference>
<comment type="catalytic activity">
    <reaction evidence="4">
        <text>[protein]-peptidylproline (omega=180) = [protein]-peptidylproline (omega=0)</text>
        <dbReference type="Rhea" id="RHEA:16237"/>
        <dbReference type="Rhea" id="RHEA-COMP:10747"/>
        <dbReference type="Rhea" id="RHEA-COMP:10748"/>
        <dbReference type="ChEBI" id="CHEBI:83833"/>
        <dbReference type="ChEBI" id="CHEBI:83834"/>
        <dbReference type="EC" id="5.2.1.8"/>
    </reaction>
</comment>
<dbReference type="InterPro" id="IPR029000">
    <property type="entry name" value="Cyclophilin-like_dom_sf"/>
</dbReference>
<dbReference type="EC" id="5.2.1.8" evidence="4"/>
<evidence type="ECO:0000256" key="4">
    <source>
        <dbReference type="RuleBase" id="RU363019"/>
    </source>
</evidence>
<evidence type="ECO:0000313" key="7">
    <source>
        <dbReference type="EMBL" id="KAJ4772429.1"/>
    </source>
</evidence>
<dbReference type="GO" id="GO:0071013">
    <property type="term" value="C:catalytic step 2 spliceosome"/>
    <property type="evidence" value="ECO:0007669"/>
    <property type="project" value="TreeGrafter"/>
</dbReference>
<feature type="compositionally biased region" description="Polar residues" evidence="5">
    <location>
        <begin position="46"/>
        <end position="55"/>
    </location>
</feature>
<dbReference type="Pfam" id="PF00160">
    <property type="entry name" value="Pro_isomerase"/>
    <property type="match status" value="1"/>
</dbReference>
<dbReference type="InterPro" id="IPR044666">
    <property type="entry name" value="Cyclophilin_A-like"/>
</dbReference>
<keyword evidence="3 4" id="KW-0413">Isomerase</keyword>
<dbReference type="AlphaFoldDB" id="A0AAV8DWV4"/>
<evidence type="ECO:0000256" key="1">
    <source>
        <dbReference type="ARBA" id="ARBA00023110"/>
    </source>
</evidence>
<evidence type="ECO:0000256" key="3">
    <source>
        <dbReference type="ARBA" id="ARBA00023235"/>
    </source>
</evidence>
<dbReference type="PANTHER" id="PTHR45625">
    <property type="entry name" value="PEPTIDYL-PROLYL CIS-TRANS ISOMERASE-RELATED"/>
    <property type="match status" value="1"/>
</dbReference>
<proteinExistence type="inferred from homology"/>
<dbReference type="InterPro" id="IPR020892">
    <property type="entry name" value="Cyclophilin-type_PPIase_CS"/>
</dbReference>
<feature type="region of interest" description="Disordered" evidence="5">
    <location>
        <begin position="41"/>
        <end position="63"/>
    </location>
</feature>
<name>A0AAV8DWV4_9POAL</name>
<dbReference type="PANTHER" id="PTHR45625:SF4">
    <property type="entry name" value="PEPTIDYLPROLYL ISOMERASE DOMAIN AND WD REPEAT-CONTAINING PROTEIN 1"/>
    <property type="match status" value="1"/>
</dbReference>
<feature type="domain" description="PPIase cyclophilin-type" evidence="6">
    <location>
        <begin position="68"/>
        <end position="202"/>
    </location>
</feature>
<dbReference type="GO" id="GO:0006457">
    <property type="term" value="P:protein folding"/>
    <property type="evidence" value="ECO:0007669"/>
    <property type="project" value="InterPro"/>
</dbReference>
<comment type="function">
    <text evidence="4">PPIases accelerate the folding of proteins. It catalyzes the cis-trans isomerization of proline imidic peptide bonds in oligopeptides.</text>
</comment>
<organism evidence="7 8">
    <name type="scientific">Rhynchospora pubera</name>
    <dbReference type="NCBI Taxonomy" id="906938"/>
    <lineage>
        <taxon>Eukaryota</taxon>
        <taxon>Viridiplantae</taxon>
        <taxon>Streptophyta</taxon>
        <taxon>Embryophyta</taxon>
        <taxon>Tracheophyta</taxon>
        <taxon>Spermatophyta</taxon>
        <taxon>Magnoliopsida</taxon>
        <taxon>Liliopsida</taxon>
        <taxon>Poales</taxon>
        <taxon>Cyperaceae</taxon>
        <taxon>Cyperoideae</taxon>
        <taxon>Rhynchosporeae</taxon>
        <taxon>Rhynchospora</taxon>
    </lineage>
</organism>
<gene>
    <name evidence="7" type="ORF">LUZ62_056686</name>
</gene>
<dbReference type="PROSITE" id="PS00170">
    <property type="entry name" value="CSA_PPIASE_1"/>
    <property type="match status" value="1"/>
</dbReference>
<dbReference type="Gene3D" id="2.40.100.10">
    <property type="entry name" value="Cyclophilin-like"/>
    <property type="match status" value="1"/>
</dbReference>
<accession>A0AAV8DWV4</accession>
<evidence type="ECO:0000313" key="8">
    <source>
        <dbReference type="Proteomes" id="UP001140206"/>
    </source>
</evidence>
<comment type="caution">
    <text evidence="7">The sequence shown here is derived from an EMBL/GenBank/DDBJ whole genome shotgun (WGS) entry which is preliminary data.</text>
</comment>
<evidence type="ECO:0000256" key="2">
    <source>
        <dbReference type="ARBA" id="ARBA00023186"/>
    </source>
</evidence>
<keyword evidence="8" id="KW-1185">Reference proteome</keyword>
<dbReference type="Proteomes" id="UP001140206">
    <property type="component" value="Chromosome 3"/>
</dbReference>
<reference evidence="7" key="1">
    <citation type="submission" date="2022-08" db="EMBL/GenBank/DDBJ databases">
        <authorList>
            <person name="Marques A."/>
        </authorList>
    </citation>
    <scope>NUCLEOTIDE SEQUENCE</scope>
    <source>
        <strain evidence="7">RhyPub2mFocal</strain>
        <tissue evidence="7">Leaves</tissue>
    </source>
</reference>
<evidence type="ECO:0000259" key="6">
    <source>
        <dbReference type="PROSITE" id="PS50072"/>
    </source>
</evidence>
<evidence type="ECO:0000256" key="5">
    <source>
        <dbReference type="SAM" id="MobiDB-lite"/>
    </source>
</evidence>
<comment type="similarity">
    <text evidence="4">Belongs to the cyclophilin-type PPIase family.</text>
</comment>
<dbReference type="FunFam" id="2.40.100.10:FF:000008">
    <property type="entry name" value="Peptidyl-prolyl cis-trans isomerase"/>
    <property type="match status" value="1"/>
</dbReference>
<keyword evidence="2" id="KW-0143">Chaperone</keyword>
<sequence length="214" mass="23626">MRDVPIKLVSCEWLALPLTFSSLVLFRFQILSPPEELSPVSLSQSTLKTQNSKRMSSADGGPPEVTLETSMGPFTVEMYYKHAPKTCRNFLELSRRGYYDNVKFHRIIKDFIVQGGDPTGTGRGGESIYGGKFEDEITRDLKHTGAGILSMANAGPNTNGSQFFITLAPCQSLDGKHTIFGRVCRGMEIVKRLGSVQTDKNDSLRVQKGGFVRA</sequence>
<keyword evidence="1 4" id="KW-0697">Rotamase</keyword>